<feature type="compositionally biased region" description="Basic residues" evidence="1">
    <location>
        <begin position="494"/>
        <end position="509"/>
    </location>
</feature>
<dbReference type="AlphaFoldDB" id="A0AA39YDV6"/>
<reference evidence="2" key="1">
    <citation type="submission" date="2023-06" db="EMBL/GenBank/DDBJ databases">
        <title>Genome-scale phylogeny and comparative genomics of the fungal order Sordariales.</title>
        <authorList>
            <consortium name="Lawrence Berkeley National Laboratory"/>
            <person name="Hensen N."/>
            <person name="Bonometti L."/>
            <person name="Westerberg I."/>
            <person name="Brannstrom I.O."/>
            <person name="Guillou S."/>
            <person name="Cros-Aarteil S."/>
            <person name="Calhoun S."/>
            <person name="Haridas S."/>
            <person name="Kuo A."/>
            <person name="Mondo S."/>
            <person name="Pangilinan J."/>
            <person name="Riley R."/>
            <person name="Labutti K."/>
            <person name="Andreopoulos B."/>
            <person name="Lipzen A."/>
            <person name="Chen C."/>
            <person name="Yanf M."/>
            <person name="Daum C."/>
            <person name="Ng V."/>
            <person name="Clum A."/>
            <person name="Steindorff A."/>
            <person name="Ohm R."/>
            <person name="Martin F."/>
            <person name="Silar P."/>
            <person name="Natvig D."/>
            <person name="Lalanne C."/>
            <person name="Gautier V."/>
            <person name="Ament-Velasquez S.L."/>
            <person name="Kruys A."/>
            <person name="Hutchinson M.I."/>
            <person name="Powell A.J."/>
            <person name="Barry K."/>
            <person name="Miller A.N."/>
            <person name="Grigoriev I.V."/>
            <person name="Debuchy R."/>
            <person name="Gladieux P."/>
            <person name="Thoren M.H."/>
            <person name="Johannesson H."/>
        </authorList>
    </citation>
    <scope>NUCLEOTIDE SEQUENCE</scope>
    <source>
        <strain evidence="2">SMH2532-1</strain>
    </source>
</reference>
<organism evidence="2 3">
    <name type="scientific">Cercophora newfieldiana</name>
    <dbReference type="NCBI Taxonomy" id="92897"/>
    <lineage>
        <taxon>Eukaryota</taxon>
        <taxon>Fungi</taxon>
        <taxon>Dikarya</taxon>
        <taxon>Ascomycota</taxon>
        <taxon>Pezizomycotina</taxon>
        <taxon>Sordariomycetes</taxon>
        <taxon>Sordariomycetidae</taxon>
        <taxon>Sordariales</taxon>
        <taxon>Lasiosphaeriaceae</taxon>
        <taxon>Cercophora</taxon>
    </lineage>
</organism>
<keyword evidence="3" id="KW-1185">Reference proteome</keyword>
<feature type="region of interest" description="Disordered" evidence="1">
    <location>
        <begin position="473"/>
        <end position="548"/>
    </location>
</feature>
<protein>
    <recommendedName>
        <fullName evidence="4">Protein kinase domain-containing protein</fullName>
    </recommendedName>
</protein>
<evidence type="ECO:0000313" key="2">
    <source>
        <dbReference type="EMBL" id="KAK0649692.1"/>
    </source>
</evidence>
<gene>
    <name evidence="2" type="ORF">B0T16DRAFT_457082</name>
</gene>
<evidence type="ECO:0008006" key="4">
    <source>
        <dbReference type="Google" id="ProtNLM"/>
    </source>
</evidence>
<comment type="caution">
    <text evidence="2">The sequence shown here is derived from an EMBL/GenBank/DDBJ whole genome shotgun (WGS) entry which is preliminary data.</text>
</comment>
<evidence type="ECO:0000256" key="1">
    <source>
        <dbReference type="SAM" id="MobiDB-lite"/>
    </source>
</evidence>
<accession>A0AA39YDV6</accession>
<evidence type="ECO:0000313" key="3">
    <source>
        <dbReference type="Proteomes" id="UP001174936"/>
    </source>
</evidence>
<dbReference type="Proteomes" id="UP001174936">
    <property type="component" value="Unassembled WGS sequence"/>
</dbReference>
<feature type="compositionally biased region" description="Basic and acidic residues" evidence="1">
    <location>
        <begin position="517"/>
        <end position="548"/>
    </location>
</feature>
<proteinExistence type="predicted"/>
<name>A0AA39YDV6_9PEZI</name>
<dbReference type="EMBL" id="JAULSV010000003">
    <property type="protein sequence ID" value="KAK0649692.1"/>
    <property type="molecule type" value="Genomic_DNA"/>
</dbReference>
<sequence length="548" mass="59520">MAYSTSLEPTLTSESRFAGFPISPATLSPGPPKETEFCFPLYDGDSRRWIGVQVTDIDAAAWKEWNDPKKNQAIEDGILKSIAEKLDNGVPLTFVVVKPDGTIASTSTSPKKDVTPGTYYAPPAAYQLPGIETISRDSLVEIGRIAPYVDVVLHISDPYENLVFKHYESGRDISSIWNTIQVAARLNSPHIIPIRHLVVNEGPSGGIVGYTTPFITGGSLAENRNTRTFKLKYARQLFALIDDLTLGHGIIPKSLRNTSHLMVDPTTDNLVLTNLGSELIVLSQGDTSGDATSPHTTELNEFAHLYEDDDNAPTSHTKSSLPPISIPIASAACAAISLVHDLVTRSPSPSHPPTIRKLWTLEDIQADSAWTTTTPGISLDHPVSAFRDATLAWIRQRGTTTSHSDIKSKIDFPGSMPLPEAETVPVKGKYWDPLTGMVREDGDVKVSGWEYYKRDAQRAEREIVEWGRPVAGRVEGGRPLLASGRYKEEGEKRGRGRGRGGRKGSKGRSGKGEVQGEEGKGKGKDKGKGKGKDKGRGGVKKREGRGGK</sequence>